<keyword evidence="1" id="KW-0378">Hydrolase</keyword>
<keyword evidence="1" id="KW-0067">ATP-binding</keyword>
<reference evidence="1" key="1">
    <citation type="journal article" date="2019" name="Sci. Rep.">
        <title>Draft genome of Tanacetum cinerariifolium, the natural source of mosquito coil.</title>
        <authorList>
            <person name="Yamashiro T."/>
            <person name="Shiraishi A."/>
            <person name="Satake H."/>
            <person name="Nakayama K."/>
        </authorList>
    </citation>
    <scope>NUCLEOTIDE SEQUENCE</scope>
</reference>
<proteinExistence type="predicted"/>
<feature type="non-terminal residue" evidence="1">
    <location>
        <position position="1"/>
    </location>
</feature>
<dbReference type="AlphaFoldDB" id="A0A699TAH7"/>
<protein>
    <submittedName>
        <fullName evidence="1">ATP-dependent DNA helicase PIF2</fullName>
    </submittedName>
</protein>
<gene>
    <name evidence="1" type="ORF">Tci_879494</name>
</gene>
<keyword evidence="1" id="KW-0347">Helicase</keyword>
<organism evidence="1">
    <name type="scientific">Tanacetum cinerariifolium</name>
    <name type="common">Dalmatian daisy</name>
    <name type="synonym">Chrysanthemum cinerariifolium</name>
    <dbReference type="NCBI Taxonomy" id="118510"/>
    <lineage>
        <taxon>Eukaryota</taxon>
        <taxon>Viridiplantae</taxon>
        <taxon>Streptophyta</taxon>
        <taxon>Embryophyta</taxon>
        <taxon>Tracheophyta</taxon>
        <taxon>Spermatophyta</taxon>
        <taxon>Magnoliopsida</taxon>
        <taxon>eudicotyledons</taxon>
        <taxon>Gunneridae</taxon>
        <taxon>Pentapetalae</taxon>
        <taxon>asterids</taxon>
        <taxon>campanulids</taxon>
        <taxon>Asterales</taxon>
        <taxon>Asteraceae</taxon>
        <taxon>Asteroideae</taxon>
        <taxon>Anthemideae</taxon>
        <taxon>Anthemidinae</taxon>
        <taxon>Tanacetum</taxon>
    </lineage>
</organism>
<name>A0A699TAH7_TANCI</name>
<dbReference type="GO" id="GO:0004386">
    <property type="term" value="F:helicase activity"/>
    <property type="evidence" value="ECO:0007669"/>
    <property type="project" value="UniProtKB-KW"/>
</dbReference>
<keyword evidence="1" id="KW-0547">Nucleotide-binding</keyword>
<dbReference type="EMBL" id="BKCJ011232056">
    <property type="protein sequence ID" value="GFD07525.1"/>
    <property type="molecule type" value="Genomic_DNA"/>
</dbReference>
<sequence length="93" mass="10937">QLTDEQLRNYCLLELQELLDRNGKSLAEFKDLPQANPSLLTNLDNQLIRDALSFDVNKSKFEHEQLHSLLNPKQRLVYEQWYNKSAMSYPASR</sequence>
<comment type="caution">
    <text evidence="1">The sequence shown here is derived from an EMBL/GenBank/DDBJ whole genome shotgun (WGS) entry which is preliminary data.</text>
</comment>
<accession>A0A699TAH7</accession>
<evidence type="ECO:0000313" key="1">
    <source>
        <dbReference type="EMBL" id="GFD07525.1"/>
    </source>
</evidence>